<accession>A0A645ESF6</accession>
<sequence length="52" mass="5763">MKYCDKVIILNDGLVIAAGDTQEVLTPSNIKKVYGIDVIVDDNYGRPRVIIL</sequence>
<comment type="caution">
    <text evidence="1">The sequence shown here is derived from an EMBL/GenBank/DDBJ whole genome shotgun (WGS) entry which is preliminary data.</text>
</comment>
<name>A0A645ESF6_9ZZZZ</name>
<dbReference type="AlphaFoldDB" id="A0A645ESF6"/>
<protein>
    <submittedName>
        <fullName evidence="1">Uncharacterized protein</fullName>
    </submittedName>
</protein>
<reference evidence="1" key="1">
    <citation type="submission" date="2019-08" db="EMBL/GenBank/DDBJ databases">
        <authorList>
            <person name="Kucharzyk K."/>
            <person name="Murdoch R.W."/>
            <person name="Higgins S."/>
            <person name="Loffler F."/>
        </authorList>
    </citation>
    <scope>NUCLEOTIDE SEQUENCE</scope>
</reference>
<dbReference type="EMBL" id="VSSQ01050678">
    <property type="protein sequence ID" value="MPN04757.1"/>
    <property type="molecule type" value="Genomic_DNA"/>
</dbReference>
<proteinExistence type="predicted"/>
<evidence type="ECO:0000313" key="1">
    <source>
        <dbReference type="EMBL" id="MPN04757.1"/>
    </source>
</evidence>
<organism evidence="1">
    <name type="scientific">bioreactor metagenome</name>
    <dbReference type="NCBI Taxonomy" id="1076179"/>
    <lineage>
        <taxon>unclassified sequences</taxon>
        <taxon>metagenomes</taxon>
        <taxon>ecological metagenomes</taxon>
    </lineage>
</organism>
<gene>
    <name evidence="1" type="ORF">SDC9_152004</name>
</gene>